<evidence type="ECO:0000313" key="2">
    <source>
        <dbReference type="EMBL" id="CAG7827317.1"/>
    </source>
</evidence>
<dbReference type="EMBL" id="CAJVCH010543002">
    <property type="protein sequence ID" value="CAG7827317.1"/>
    <property type="molecule type" value="Genomic_DNA"/>
</dbReference>
<feature type="region of interest" description="Disordered" evidence="1">
    <location>
        <begin position="1"/>
        <end position="32"/>
    </location>
</feature>
<name>A0A8J2L7W9_9HEXA</name>
<reference evidence="2" key="1">
    <citation type="submission" date="2021-06" db="EMBL/GenBank/DDBJ databases">
        <authorList>
            <person name="Hodson N. C."/>
            <person name="Mongue J. A."/>
            <person name="Jaron S. K."/>
        </authorList>
    </citation>
    <scope>NUCLEOTIDE SEQUENCE</scope>
</reference>
<protein>
    <submittedName>
        <fullName evidence="2">Uncharacterized protein</fullName>
    </submittedName>
</protein>
<evidence type="ECO:0000256" key="1">
    <source>
        <dbReference type="SAM" id="MobiDB-lite"/>
    </source>
</evidence>
<dbReference type="Proteomes" id="UP000708208">
    <property type="component" value="Unassembled WGS sequence"/>
</dbReference>
<keyword evidence="3" id="KW-1185">Reference proteome</keyword>
<dbReference type="AlphaFoldDB" id="A0A8J2L7W9"/>
<evidence type="ECO:0000313" key="3">
    <source>
        <dbReference type="Proteomes" id="UP000708208"/>
    </source>
</evidence>
<proteinExistence type="predicted"/>
<comment type="caution">
    <text evidence="2">The sequence shown here is derived from an EMBL/GenBank/DDBJ whole genome shotgun (WGS) entry which is preliminary data.</text>
</comment>
<organism evidence="2 3">
    <name type="scientific">Allacma fusca</name>
    <dbReference type="NCBI Taxonomy" id="39272"/>
    <lineage>
        <taxon>Eukaryota</taxon>
        <taxon>Metazoa</taxon>
        <taxon>Ecdysozoa</taxon>
        <taxon>Arthropoda</taxon>
        <taxon>Hexapoda</taxon>
        <taxon>Collembola</taxon>
        <taxon>Symphypleona</taxon>
        <taxon>Sminthuridae</taxon>
        <taxon>Allacma</taxon>
    </lineage>
</organism>
<accession>A0A8J2L7W9</accession>
<gene>
    <name evidence="2" type="ORF">AFUS01_LOCUS37308</name>
</gene>
<sequence>MANETKSTSGKDKGAVGNANETDMAQTIQEMQQQLQHLDKKLEKLSSQWVKNLQEQQKQIDDLKVQVANLKNDTIFNAEPERKLNLILRGLNTATQLHVKSNVRWSSYIPELKNKVFTLLYTEDEPNKPKPDVDNIDMQVSEEFDIFSVRCLNRGQQKLVSVLITKKKKLAAENIASKLYANRFLIELLGGKETWFTPLDSDILQVPPVAPTETPTTLS</sequence>
<feature type="compositionally biased region" description="Polar residues" evidence="1">
    <location>
        <begin position="19"/>
        <end position="32"/>
    </location>
</feature>